<reference evidence="1 2" key="1">
    <citation type="submission" date="2016-10" db="EMBL/GenBank/DDBJ databases">
        <authorList>
            <person name="de Groot N.N."/>
        </authorList>
    </citation>
    <scope>NUCLEOTIDE SEQUENCE [LARGE SCALE GENOMIC DNA]</scope>
    <source>
        <strain evidence="1 2">S5-249</strain>
    </source>
</reference>
<name>A0A1I6L1E8_9SPHN</name>
<dbReference type="STRING" id="1166337.SAMN05192580_2145"/>
<dbReference type="AlphaFoldDB" id="A0A1I6L1E8"/>
<gene>
    <name evidence="1" type="ORF">SAMN05192580_2145</name>
</gene>
<dbReference type="Proteomes" id="UP000198824">
    <property type="component" value="Unassembled WGS sequence"/>
</dbReference>
<proteinExistence type="predicted"/>
<accession>A0A1I6L1E8</accession>
<protein>
    <submittedName>
        <fullName evidence="1">Uncharacterized protein</fullName>
    </submittedName>
</protein>
<keyword evidence="2" id="KW-1185">Reference proteome</keyword>
<evidence type="ECO:0000313" key="2">
    <source>
        <dbReference type="Proteomes" id="UP000198824"/>
    </source>
</evidence>
<evidence type="ECO:0000313" key="1">
    <source>
        <dbReference type="EMBL" id="SFR97275.1"/>
    </source>
</evidence>
<sequence>MALPIKYPDELKNSNWQKKKGLVAKIATSGDAGTGIGKLLIALEAAWGKIKWDQLGFDQVMKGVGRTSVGEDHIKEYVKVVNGEISKALPARKLAAAVETEAKKVAEGWAKDKLIPKSATAAAAGVSLAARDLAYAMAPGNFAEFMKEEVNAIRVAIKKNEAFKQQALQKVKPLVAKMLSEAAKVKQPEDWADFWKEYVRGVGTQMPLAAKAEPALDPLYRKFKAPAANQTNPKDDKEMKKRLNEVITLGKEIQAELR</sequence>
<organism evidence="1 2">
    <name type="scientific">Sphingomonas jatrophae</name>
    <dbReference type="NCBI Taxonomy" id="1166337"/>
    <lineage>
        <taxon>Bacteria</taxon>
        <taxon>Pseudomonadati</taxon>
        <taxon>Pseudomonadota</taxon>
        <taxon>Alphaproteobacteria</taxon>
        <taxon>Sphingomonadales</taxon>
        <taxon>Sphingomonadaceae</taxon>
        <taxon>Sphingomonas</taxon>
    </lineage>
</organism>
<dbReference type="RefSeq" id="WP_093314417.1">
    <property type="nucleotide sequence ID" value="NZ_FOZG01000002.1"/>
</dbReference>
<dbReference type="EMBL" id="FOZG01000002">
    <property type="protein sequence ID" value="SFR97275.1"/>
    <property type="molecule type" value="Genomic_DNA"/>
</dbReference>